<comment type="similarity">
    <text evidence="1">Belongs to the eukaryotic-type N-acetylglucosamine kinase family.</text>
</comment>
<organism evidence="7 8">
    <name type="scientific">Anopheles merus</name>
    <name type="common">Mosquito</name>
    <dbReference type="NCBI Taxonomy" id="30066"/>
    <lineage>
        <taxon>Eukaryota</taxon>
        <taxon>Metazoa</taxon>
        <taxon>Ecdysozoa</taxon>
        <taxon>Arthropoda</taxon>
        <taxon>Hexapoda</taxon>
        <taxon>Insecta</taxon>
        <taxon>Pterygota</taxon>
        <taxon>Neoptera</taxon>
        <taxon>Endopterygota</taxon>
        <taxon>Diptera</taxon>
        <taxon>Nematocera</taxon>
        <taxon>Culicoidea</taxon>
        <taxon>Culicidae</taxon>
        <taxon>Anophelinae</taxon>
        <taxon>Anopheles</taxon>
    </lineage>
</organism>
<dbReference type="Pfam" id="PF01869">
    <property type="entry name" value="BcrAD_BadFG"/>
    <property type="match status" value="1"/>
</dbReference>
<evidence type="ECO:0000256" key="4">
    <source>
        <dbReference type="ARBA" id="ARBA00031123"/>
    </source>
</evidence>
<evidence type="ECO:0000256" key="1">
    <source>
        <dbReference type="ARBA" id="ARBA00006198"/>
    </source>
</evidence>
<evidence type="ECO:0000256" key="2">
    <source>
        <dbReference type="ARBA" id="ARBA00012122"/>
    </source>
</evidence>
<dbReference type="SUPFAM" id="SSF53067">
    <property type="entry name" value="Actin-like ATPase domain"/>
    <property type="match status" value="2"/>
</dbReference>
<evidence type="ECO:0000256" key="3">
    <source>
        <dbReference type="ARBA" id="ARBA00014974"/>
    </source>
</evidence>
<protein>
    <recommendedName>
        <fullName evidence="3">N-acetyl-D-glucosamine kinase</fullName>
        <ecNumber evidence="2">2.7.1.59</ecNumber>
    </recommendedName>
    <alternativeName>
        <fullName evidence="4">GlcNAc kinase</fullName>
    </alternativeName>
</protein>
<dbReference type="Gene3D" id="3.30.420.40">
    <property type="match status" value="1"/>
</dbReference>
<dbReference type="Proteomes" id="UP000075903">
    <property type="component" value="Unassembled WGS sequence"/>
</dbReference>
<dbReference type="STRING" id="30066.A0A182VAA2"/>
<name>A0A182VAA2_ANOME</name>
<dbReference type="PANTHER" id="PTHR12862:SF0">
    <property type="entry name" value="N-ACETYL-D-GLUCOSAMINE KINASE"/>
    <property type="match status" value="1"/>
</dbReference>
<evidence type="ECO:0000313" key="8">
    <source>
        <dbReference type="Proteomes" id="UP000075903"/>
    </source>
</evidence>
<evidence type="ECO:0000259" key="6">
    <source>
        <dbReference type="Pfam" id="PF01869"/>
    </source>
</evidence>
<proteinExistence type="inferred from homology"/>
<dbReference type="GO" id="GO:0045127">
    <property type="term" value="F:N-acetylglucosamine kinase activity"/>
    <property type="evidence" value="ECO:0007669"/>
    <property type="project" value="UniProtKB-EC"/>
</dbReference>
<dbReference type="InterPro" id="IPR002731">
    <property type="entry name" value="ATPase_BadF"/>
</dbReference>
<feature type="region of interest" description="Disordered" evidence="5">
    <location>
        <begin position="1"/>
        <end position="32"/>
    </location>
</feature>
<evidence type="ECO:0000313" key="7">
    <source>
        <dbReference type="EnsemblMetazoa" id="AMEM011520-PA"/>
    </source>
</evidence>
<dbReference type="EC" id="2.7.1.59" evidence="2"/>
<dbReference type="AlphaFoldDB" id="A0A182VAA2"/>
<accession>A0A182VAA2</accession>
<sequence>MSFAYLDPPAPSKGETRGATARQAPNKNPLLQPLVSDRRVTMYIGGVEGGATHSTLVICDEAGQIVGRAKGPSTNHWAVGIPGVAERIDAMARAAKAEANLPADQQLTAVGLCLSGAEAEETNRELEAYLHTHYPTVAERYVVASDTVGSIQAVSRLGGMVIIAGTGSNTLLRNPDGSTHGCGGWGHMIGDEGGAWWIARNAIKTVFDDRDNLNRSKHPVERVWQLIQEHFGVRTLHDLLDHSYGRFCKTAYAGLCAKLARAAQDERDPLCRKLFGEAGQSLARSVCALRDKIAPDLLRPGTAGTSLLDIVCVGSVWLSWELLRDGFVAELDRQHFPHDLRLLRLTTTMALGAAYLAADTYKLALPRDYTGNYDVFYTYRVGQANGSNGTAGHDTNGRC</sequence>
<dbReference type="VEuPathDB" id="VectorBase:AMEM011520"/>
<dbReference type="PANTHER" id="PTHR12862">
    <property type="entry name" value="BADF TYPE ATPASE DOMAIN-CONTAINING PROTEIN"/>
    <property type="match status" value="1"/>
</dbReference>
<keyword evidence="8" id="KW-1185">Reference proteome</keyword>
<dbReference type="CDD" id="cd24078">
    <property type="entry name" value="ASKHA_NBD_NAGK_meta"/>
    <property type="match status" value="1"/>
</dbReference>
<feature type="domain" description="ATPase BadF/BadG/BcrA/BcrD type" evidence="6">
    <location>
        <begin position="46"/>
        <end position="317"/>
    </location>
</feature>
<reference evidence="7" key="1">
    <citation type="submission" date="2020-05" db="UniProtKB">
        <authorList>
            <consortium name="EnsemblMetazoa"/>
        </authorList>
    </citation>
    <scope>IDENTIFICATION</scope>
    <source>
        <strain evidence="7">MAF</strain>
    </source>
</reference>
<dbReference type="InterPro" id="IPR039758">
    <property type="entry name" value="NAGK-like"/>
</dbReference>
<dbReference type="EnsemblMetazoa" id="AMEM011520-RA">
    <property type="protein sequence ID" value="AMEM011520-PA"/>
    <property type="gene ID" value="AMEM011520"/>
</dbReference>
<dbReference type="InterPro" id="IPR043129">
    <property type="entry name" value="ATPase_NBD"/>
</dbReference>
<dbReference type="VEuPathDB" id="VectorBase:AMEM21_010424"/>
<evidence type="ECO:0000256" key="5">
    <source>
        <dbReference type="SAM" id="MobiDB-lite"/>
    </source>
</evidence>